<feature type="chain" id="PRO_5042609422" evidence="2">
    <location>
        <begin position="20"/>
        <end position="562"/>
    </location>
</feature>
<accession>A0AAI8YGU0</accession>
<feature type="compositionally biased region" description="Basic and acidic residues" evidence="1">
    <location>
        <begin position="540"/>
        <end position="555"/>
    </location>
</feature>
<keyword evidence="4" id="KW-1185">Reference proteome</keyword>
<dbReference type="EMBL" id="CAUWAG010000006">
    <property type="protein sequence ID" value="CAJ2504244.1"/>
    <property type="molecule type" value="Genomic_DNA"/>
</dbReference>
<dbReference type="AlphaFoldDB" id="A0AAI8YGU0"/>
<dbReference type="Proteomes" id="UP001295740">
    <property type="component" value="Unassembled WGS sequence"/>
</dbReference>
<gene>
    <name evidence="3" type="ORF">KHLLAP_LOCUS4712</name>
</gene>
<evidence type="ECO:0000313" key="4">
    <source>
        <dbReference type="Proteomes" id="UP001295740"/>
    </source>
</evidence>
<name>A0AAI8YGU0_9PEZI</name>
<feature type="signal peptide" evidence="2">
    <location>
        <begin position="1"/>
        <end position="19"/>
    </location>
</feature>
<feature type="region of interest" description="Disordered" evidence="1">
    <location>
        <begin position="536"/>
        <end position="562"/>
    </location>
</feature>
<evidence type="ECO:0000313" key="3">
    <source>
        <dbReference type="EMBL" id="CAJ2504244.1"/>
    </source>
</evidence>
<proteinExistence type="predicted"/>
<reference evidence="3" key="1">
    <citation type="submission" date="2023-10" db="EMBL/GenBank/DDBJ databases">
        <authorList>
            <person name="Hackl T."/>
        </authorList>
    </citation>
    <scope>NUCLEOTIDE SEQUENCE</scope>
</reference>
<comment type="caution">
    <text evidence="3">The sequence shown here is derived from an EMBL/GenBank/DDBJ whole genome shotgun (WGS) entry which is preliminary data.</text>
</comment>
<protein>
    <submittedName>
        <fullName evidence="3">Uu.00g116380.m01.CDS01</fullName>
    </submittedName>
</protein>
<sequence length="562" mass="62947">MKLTTYSLIFLSVASYAIAEGNAAAITLYEKYHKHGGEHGSDGNEYLSGKIITINVNKAVPWTNLPKTAAPAGYILEKEADPQYIVTFAPVTVKELKKGYILNQETGAKVVKTYEDAGWDLFSDGAKSYRTVNLKPVEGHWPTVRGNEQPPATPAQELFLLDMPVEIQLLIAECCHRTKREEARDLRLPGENKQKAIGGGLDRLSRVNKTLRRRVMPLMFAHLRISCDEALLHTELAELLASDNGILEAARTRCIYTLGPHVTFGHRHNRIRQPWGKCDASAPELLGHVLKAVSGLHEVALQLKYGSHTIMPAFRKHARESGLILPNIKGLQFGTDVDHQFNHSFMAEVCPNLERARFHVRNSPAQTLGLSVFGRVESLREVQLHMSSTDTRSRGWNADTVQQIVTMFPNVRRIFMTGLLDYAVPRPLANLAPVLSQFTNLEVLVVPRGPQDPDDEPYAEDPNEVSRVFFKLCPRLEEFYIEHRLFGNEVLGVPQGFRVVDGAGSFETFEIPDDPQGAFEPNPRYNSLRFPRFMQVSARPGDKHTDPEPAKKPVDSDTEMSD</sequence>
<organism evidence="3 4">
    <name type="scientific">Anthostomella pinea</name>
    <dbReference type="NCBI Taxonomy" id="933095"/>
    <lineage>
        <taxon>Eukaryota</taxon>
        <taxon>Fungi</taxon>
        <taxon>Dikarya</taxon>
        <taxon>Ascomycota</taxon>
        <taxon>Pezizomycotina</taxon>
        <taxon>Sordariomycetes</taxon>
        <taxon>Xylariomycetidae</taxon>
        <taxon>Xylariales</taxon>
        <taxon>Xylariaceae</taxon>
        <taxon>Anthostomella</taxon>
    </lineage>
</organism>
<evidence type="ECO:0000256" key="1">
    <source>
        <dbReference type="SAM" id="MobiDB-lite"/>
    </source>
</evidence>
<evidence type="ECO:0000256" key="2">
    <source>
        <dbReference type="SAM" id="SignalP"/>
    </source>
</evidence>
<keyword evidence="2" id="KW-0732">Signal</keyword>